<evidence type="ECO:0000256" key="1">
    <source>
        <dbReference type="SAM" id="Phobius"/>
    </source>
</evidence>
<dbReference type="Proteomes" id="UP000199589">
    <property type="component" value="Unassembled WGS sequence"/>
</dbReference>
<evidence type="ECO:0000313" key="2">
    <source>
        <dbReference type="EMBL" id="SFK58017.1"/>
    </source>
</evidence>
<organism evidence="2 3">
    <name type="scientific">Marinilactibacillus piezotolerans</name>
    <dbReference type="NCBI Taxonomy" id="258723"/>
    <lineage>
        <taxon>Bacteria</taxon>
        <taxon>Bacillati</taxon>
        <taxon>Bacillota</taxon>
        <taxon>Bacilli</taxon>
        <taxon>Lactobacillales</taxon>
        <taxon>Carnobacteriaceae</taxon>
        <taxon>Marinilactibacillus</taxon>
    </lineage>
</organism>
<protein>
    <submittedName>
        <fullName evidence="2">Uncharacterized protein</fullName>
    </submittedName>
</protein>
<gene>
    <name evidence="2" type="ORF">SAMN04488569_105215</name>
</gene>
<reference evidence="3" key="1">
    <citation type="submission" date="2016-10" db="EMBL/GenBank/DDBJ databases">
        <authorList>
            <person name="Varghese N."/>
            <person name="Submissions S."/>
        </authorList>
    </citation>
    <scope>NUCLEOTIDE SEQUENCE [LARGE SCALE GENOMIC DNA]</scope>
    <source>
        <strain evidence="3">DSM 16108</strain>
    </source>
</reference>
<proteinExistence type="predicted"/>
<dbReference type="EMBL" id="FOSJ01000052">
    <property type="protein sequence ID" value="SFK58017.1"/>
    <property type="molecule type" value="Genomic_DNA"/>
</dbReference>
<keyword evidence="1" id="KW-0472">Membrane</keyword>
<dbReference type="AlphaFoldDB" id="A0A1I4APZ0"/>
<accession>A0A1I4APZ0</accession>
<name>A0A1I4APZ0_9LACT</name>
<keyword evidence="1" id="KW-1133">Transmembrane helix</keyword>
<keyword evidence="1" id="KW-0812">Transmembrane</keyword>
<sequence>MKIMMNDTIGMDPTGAFQWLEATLLSSFILQILIIILVVIAIVAIIYGMLVLRQFLDIYKANSEKIHKNDDEYMDQL</sequence>
<feature type="transmembrane region" description="Helical" evidence="1">
    <location>
        <begin position="28"/>
        <end position="52"/>
    </location>
</feature>
<keyword evidence="3" id="KW-1185">Reference proteome</keyword>
<evidence type="ECO:0000313" key="3">
    <source>
        <dbReference type="Proteomes" id="UP000199589"/>
    </source>
</evidence>